<dbReference type="OrthoDB" id="9784124at2"/>
<proteinExistence type="predicted"/>
<dbReference type="EMBL" id="WJBD01000037">
    <property type="protein sequence ID" value="MBC3889990.1"/>
    <property type="molecule type" value="Genomic_DNA"/>
</dbReference>
<reference evidence="2" key="1">
    <citation type="submission" date="2019-10" db="EMBL/GenBank/DDBJ databases">
        <authorList>
            <person name="Ross D.E."/>
            <person name="Gulliver D."/>
        </authorList>
    </citation>
    <scope>NUCLEOTIDE SEQUENCE</scope>
    <source>
        <strain evidence="2">DER-2019</strain>
    </source>
</reference>
<gene>
    <name evidence="2" type="ORF">GH810_16950</name>
</gene>
<evidence type="ECO:0000313" key="3">
    <source>
        <dbReference type="Proteomes" id="UP000616595"/>
    </source>
</evidence>
<name>A0A923HZI9_9FIRM</name>
<protein>
    <recommendedName>
        <fullName evidence="1">CpXC domain-containing protein</fullName>
    </recommendedName>
</protein>
<dbReference type="Proteomes" id="UP000616595">
    <property type="component" value="Unassembled WGS sequence"/>
</dbReference>
<reference evidence="2" key="2">
    <citation type="submission" date="2020-10" db="EMBL/GenBank/DDBJ databases">
        <title>Comparative genomics of the Acetobacterium genus.</title>
        <authorList>
            <person name="Marshall C."/>
            <person name="May H."/>
            <person name="Norman S."/>
        </authorList>
    </citation>
    <scope>NUCLEOTIDE SEQUENCE</scope>
    <source>
        <strain evidence="2">DER-2019</strain>
    </source>
</reference>
<feature type="domain" description="CpXC" evidence="1">
    <location>
        <begin position="11"/>
        <end position="142"/>
    </location>
</feature>
<comment type="caution">
    <text evidence="2">The sequence shown here is derived from an EMBL/GenBank/DDBJ whole genome shotgun (WGS) entry which is preliminary data.</text>
</comment>
<evidence type="ECO:0000313" key="2">
    <source>
        <dbReference type="EMBL" id="MBC3889990.1"/>
    </source>
</evidence>
<organism evidence="2 3">
    <name type="scientific">Acetobacterium paludosum</name>
    <dbReference type="NCBI Taxonomy" id="52693"/>
    <lineage>
        <taxon>Bacteria</taxon>
        <taxon>Bacillati</taxon>
        <taxon>Bacillota</taxon>
        <taxon>Clostridia</taxon>
        <taxon>Eubacteriales</taxon>
        <taxon>Eubacteriaceae</taxon>
        <taxon>Acetobacterium</taxon>
    </lineage>
</organism>
<evidence type="ECO:0000259" key="1">
    <source>
        <dbReference type="Pfam" id="PF14353"/>
    </source>
</evidence>
<dbReference type="InterPro" id="IPR025682">
    <property type="entry name" value="CpXC_dom"/>
</dbReference>
<accession>A0A923HZI9</accession>
<dbReference type="AlphaFoldDB" id="A0A923HZI9"/>
<dbReference type="Pfam" id="PF14353">
    <property type="entry name" value="CpXC"/>
    <property type="match status" value="1"/>
</dbReference>
<keyword evidence="3" id="KW-1185">Reference proteome</keyword>
<sequence length="237" mass="27381">MATKKIITRVCPKCGEIFETHAYDVINGTLDTAIREEVILGRIFDFTCPACSHCFRSPYSMAYKDMEREYLVFLDMDEKDEAFNDMDQTGTDRTGEDQNIDEQIKETRALFPTYRIRVVHDMMDFIEKIHIFSAGLNDKIITYLGYKIKDDVTVKMRKAKQPVQVHKALFDSLKGKEGEINFGLLSNSPKPIFVTTPTRDYEYLLKKSPLRQKFEETDGLYQIDECWAAGIDKVLIA</sequence>
<dbReference type="RefSeq" id="WP_148568627.1">
    <property type="nucleotide sequence ID" value="NZ_RXYA01000027.1"/>
</dbReference>